<dbReference type="STRING" id="69322.SAMN05443669_103223"/>
<dbReference type="InterPro" id="IPR014907">
    <property type="entry name" value="BT4734-like_N"/>
</dbReference>
<keyword evidence="4" id="KW-1185">Reference proteome</keyword>
<gene>
    <name evidence="3" type="ORF">SAMN05443669_103223</name>
</gene>
<dbReference type="Proteomes" id="UP000184260">
    <property type="component" value="Unassembled WGS sequence"/>
</dbReference>
<dbReference type="RefSeq" id="WP_073354606.1">
    <property type="nucleotide sequence ID" value="NZ_FRBU01000032.1"/>
</dbReference>
<dbReference type="OrthoDB" id="9801888at2"/>
<reference evidence="4" key="1">
    <citation type="submission" date="2016-11" db="EMBL/GenBank/DDBJ databases">
        <authorList>
            <person name="Varghese N."/>
            <person name="Submissions S."/>
        </authorList>
    </citation>
    <scope>NUCLEOTIDE SEQUENCE [LARGE SCALE GENOMIC DNA]</scope>
    <source>
        <strain evidence="4">DSM 3661</strain>
    </source>
</reference>
<evidence type="ECO:0000259" key="2">
    <source>
        <dbReference type="Pfam" id="PF08800"/>
    </source>
</evidence>
<dbReference type="PANTHER" id="PTHR34985:SF1">
    <property type="entry name" value="SLR0554 PROTEIN"/>
    <property type="match status" value="1"/>
</dbReference>
<dbReference type="EMBL" id="FRBU01000032">
    <property type="protein sequence ID" value="SHM35784.1"/>
    <property type="molecule type" value="Genomic_DNA"/>
</dbReference>
<feature type="domain" description="BT4734-like N-terminal" evidence="2">
    <location>
        <begin position="69"/>
        <end position="185"/>
    </location>
</feature>
<accession>A0A1M7I4V2</accession>
<evidence type="ECO:0000313" key="4">
    <source>
        <dbReference type="Proteomes" id="UP000184260"/>
    </source>
</evidence>
<organism evidence="3 4">
    <name type="scientific">Flavobacterium xanthum</name>
    <dbReference type="NCBI Taxonomy" id="69322"/>
    <lineage>
        <taxon>Bacteria</taxon>
        <taxon>Pseudomonadati</taxon>
        <taxon>Bacteroidota</taxon>
        <taxon>Flavobacteriia</taxon>
        <taxon>Flavobacteriales</taxon>
        <taxon>Flavobacteriaceae</taxon>
        <taxon>Flavobacterium</taxon>
    </lineage>
</organism>
<feature type="domain" description="Virulence-associated protein E-like" evidence="1">
    <location>
        <begin position="420"/>
        <end position="632"/>
    </location>
</feature>
<dbReference type="Pfam" id="PF05272">
    <property type="entry name" value="VapE-like_dom"/>
    <property type="match status" value="1"/>
</dbReference>
<evidence type="ECO:0000259" key="1">
    <source>
        <dbReference type="Pfam" id="PF05272"/>
    </source>
</evidence>
<name>A0A1M7I4V2_9FLAO</name>
<dbReference type="PANTHER" id="PTHR34985">
    <property type="entry name" value="SLR0554 PROTEIN"/>
    <property type="match status" value="1"/>
</dbReference>
<dbReference type="InterPro" id="IPR007936">
    <property type="entry name" value="VapE-like_dom"/>
</dbReference>
<dbReference type="Pfam" id="PF08800">
    <property type="entry name" value="BT4734-like_N"/>
    <property type="match status" value="1"/>
</dbReference>
<sequence>MSSTDTIHRLESFETAKSFKDKLIFSYYKSAKCTEKTKDIYLSDHLNLISDPKNEALSALPADEYKKRKVHQPCITGSCIMRPTGRSLKDIQELNGLAVVDIDILPIDYDNWHHLKDVLAKDKYTFLIHFSLSGNGLCIFVKIPTENNFNEIYLSFQQYYKKEYDVNIDFLADPTRLRFISYDPKYILNENSQVYTDVIKEVATAALGEQTDNFLLSNDPATVFNNNPKSIVIINELLEQQGYTVTDGKGKTMYEYQRADGSPKSIVCYNNEAVIKFHVFSPNTGLLKLEYNLYDLYKELAGMTDYEAQKKLSLKGFGTFTDPIKVVSKSKESYTELLEYSSLKNIRLNQLTGVAEIDEQPLTDFHISDMVVESSLLFNKDTQKDKLLSVIDVLANNRKFHPFLEYVEKLKTLEPTEKNQFDELDKFLDCFTSKTPKPLMRIYFIRWMLGLFDLHLLQRMTKNVLVVTGEQGAAKTSLSKNILPNDLKNYGKVTEFNLSKLTDSKIALCSILVGCYDEFENILTKSTSLANFKNLTASYDIFERRPYRRNHEQMFRSAIIMATSNHTDIFTDPTGNTRFLAFNVQSFNLEKYFKINIDKVWQLIYELHKAGETSNLTESERILQATENSEFEAIDPYTEMILQSFEKCEKSFTTATEITQEMERHTRQRISINKVGAALKKLGFEKINKRVNGVSKRGYGLKYLLFDLE</sequence>
<protein>
    <submittedName>
        <fullName evidence="3">Virulence-associated protein E</fullName>
    </submittedName>
</protein>
<dbReference type="AlphaFoldDB" id="A0A1M7I4V2"/>
<evidence type="ECO:0000313" key="3">
    <source>
        <dbReference type="EMBL" id="SHM35784.1"/>
    </source>
</evidence>
<proteinExistence type="predicted"/>